<dbReference type="CDD" id="cd05380">
    <property type="entry name" value="CAP_euk"/>
    <property type="match status" value="1"/>
</dbReference>
<protein>
    <recommendedName>
        <fullName evidence="3">SCP domain-containing protein</fullName>
    </recommendedName>
</protein>
<feature type="compositionally biased region" description="Polar residues" evidence="2">
    <location>
        <begin position="8"/>
        <end position="21"/>
    </location>
</feature>
<dbReference type="OrthoDB" id="1045822at2759"/>
<reference evidence="4" key="1">
    <citation type="submission" date="2018-11" db="EMBL/GenBank/DDBJ databases">
        <authorList>
            <person name="Alioto T."/>
            <person name="Alioto T."/>
        </authorList>
    </citation>
    <scope>NUCLEOTIDE SEQUENCE</scope>
</reference>
<dbReference type="SMART" id="SM00198">
    <property type="entry name" value="SCP"/>
    <property type="match status" value="1"/>
</dbReference>
<sequence>MTGGSFANEDTSLVVSTQPKTISRRESEARNKSAFNGPFDDAHCERNWSSGICACGKDEKRSGCCYFCCWPYFKYMIATRLGETPFMALIPCAAFALRIKVRTLFGIKGSLVSDFWTTCCCEPCAVCQMTKELDSIGINNQTTVSGTKSRRSTMMFRIAVAFAVISLVLSASIADPLQHKDWVTDIPVATTAGGHAQGVQQYQVANAGISQAEKQQIVDIHNKYRRMIGHNATNMMKVYWDDELAYTAQHHAEQCQFAHDELVNRRPSSMPGIYVGQNMCIGSKSWEECVKQFYDEKVNFAYGFGTTTLRWTDIGHFTQLASWHITKVGCGYAECVGRADKTSMVCNYAYGQYQEDIQRPYTAGVKCGECPDHCDNGLCNCGDTTCDNFGILDVKTCTCKCLPYYSGKSCEQVTCAIPEHTACAKQTMNDCRTGVNIAAVCPKACGRCH</sequence>
<comment type="similarity">
    <text evidence="1">Belongs to the cornifelin family.</text>
</comment>
<dbReference type="EMBL" id="UYJE01002714">
    <property type="protein sequence ID" value="VDI13076.1"/>
    <property type="molecule type" value="Genomic_DNA"/>
</dbReference>
<dbReference type="SUPFAM" id="SSF55797">
    <property type="entry name" value="PR-1-like"/>
    <property type="match status" value="1"/>
</dbReference>
<dbReference type="AlphaFoldDB" id="A0A8B6D2F2"/>
<dbReference type="Pfam" id="PF00188">
    <property type="entry name" value="CAP"/>
    <property type="match status" value="1"/>
</dbReference>
<keyword evidence="5" id="KW-1185">Reference proteome</keyword>
<accession>A0A8B6D2F2</accession>
<dbReference type="NCBIfam" id="TIGR01571">
    <property type="entry name" value="A_thal_Cys_rich"/>
    <property type="match status" value="1"/>
</dbReference>
<proteinExistence type="inferred from homology"/>
<dbReference type="Proteomes" id="UP000596742">
    <property type="component" value="Unassembled WGS sequence"/>
</dbReference>
<organism evidence="4 5">
    <name type="scientific">Mytilus galloprovincialis</name>
    <name type="common">Mediterranean mussel</name>
    <dbReference type="NCBI Taxonomy" id="29158"/>
    <lineage>
        <taxon>Eukaryota</taxon>
        <taxon>Metazoa</taxon>
        <taxon>Spiralia</taxon>
        <taxon>Lophotrochozoa</taxon>
        <taxon>Mollusca</taxon>
        <taxon>Bivalvia</taxon>
        <taxon>Autobranchia</taxon>
        <taxon>Pteriomorphia</taxon>
        <taxon>Mytilida</taxon>
        <taxon>Mytiloidea</taxon>
        <taxon>Mytilidae</taxon>
        <taxon>Mytilinae</taxon>
        <taxon>Mytilus</taxon>
    </lineage>
</organism>
<comment type="caution">
    <text evidence="4">The sequence shown here is derived from an EMBL/GenBank/DDBJ whole genome shotgun (WGS) entry which is preliminary data.</text>
</comment>
<dbReference type="Gene3D" id="3.40.33.10">
    <property type="entry name" value="CAP"/>
    <property type="match status" value="1"/>
</dbReference>
<dbReference type="Pfam" id="PF04749">
    <property type="entry name" value="PLAC8"/>
    <property type="match status" value="1"/>
</dbReference>
<dbReference type="InterPro" id="IPR035940">
    <property type="entry name" value="CAP_sf"/>
</dbReference>
<evidence type="ECO:0000256" key="1">
    <source>
        <dbReference type="ARBA" id="ARBA00009024"/>
    </source>
</evidence>
<evidence type="ECO:0000259" key="3">
    <source>
        <dbReference type="SMART" id="SM00198"/>
    </source>
</evidence>
<dbReference type="PANTHER" id="PTHR10334">
    <property type="entry name" value="CYSTEINE-RICH SECRETORY PROTEIN-RELATED"/>
    <property type="match status" value="1"/>
</dbReference>
<evidence type="ECO:0000313" key="4">
    <source>
        <dbReference type="EMBL" id="VDI13076.1"/>
    </source>
</evidence>
<dbReference type="InterPro" id="IPR006461">
    <property type="entry name" value="PLAC_motif_containing"/>
</dbReference>
<name>A0A8B6D2F2_MYTGA</name>
<dbReference type="InterPro" id="IPR014044">
    <property type="entry name" value="CAP_dom"/>
</dbReference>
<evidence type="ECO:0000256" key="2">
    <source>
        <dbReference type="SAM" id="MobiDB-lite"/>
    </source>
</evidence>
<gene>
    <name evidence="4" type="ORF">MGAL_10B060549</name>
</gene>
<feature type="domain" description="SCP" evidence="3">
    <location>
        <begin position="212"/>
        <end position="355"/>
    </location>
</feature>
<dbReference type="InterPro" id="IPR001283">
    <property type="entry name" value="CRISP-related"/>
</dbReference>
<evidence type="ECO:0000313" key="5">
    <source>
        <dbReference type="Proteomes" id="UP000596742"/>
    </source>
</evidence>
<feature type="region of interest" description="Disordered" evidence="2">
    <location>
        <begin position="1"/>
        <end position="29"/>
    </location>
</feature>